<dbReference type="EMBL" id="WEGI01000007">
    <property type="protein sequence ID" value="MQY27790.1"/>
    <property type="molecule type" value="Genomic_DNA"/>
</dbReference>
<dbReference type="Proteomes" id="UP000431401">
    <property type="component" value="Unassembled WGS sequence"/>
</dbReference>
<accession>A0A7K0DPV0</accession>
<evidence type="ECO:0000313" key="2">
    <source>
        <dbReference type="EMBL" id="MQY27790.1"/>
    </source>
</evidence>
<gene>
    <name evidence="2" type="ORF">NRB56_33730</name>
</gene>
<dbReference type="OrthoDB" id="4562773at2"/>
<dbReference type="RefSeq" id="WP_153343244.1">
    <property type="nucleotide sequence ID" value="NZ_WEGI01000007.1"/>
</dbReference>
<feature type="region of interest" description="Disordered" evidence="1">
    <location>
        <begin position="58"/>
        <end position="95"/>
    </location>
</feature>
<protein>
    <submittedName>
        <fullName evidence="2">Uncharacterized protein</fullName>
    </submittedName>
</protein>
<name>A0A7K0DPV0_9NOCA</name>
<keyword evidence="3" id="KW-1185">Reference proteome</keyword>
<dbReference type="AlphaFoldDB" id="A0A7K0DPV0"/>
<reference evidence="2 3" key="1">
    <citation type="submission" date="2019-10" db="EMBL/GenBank/DDBJ databases">
        <title>Nocardia macrotermitis sp. nov. and Nocardia aurantia sp. nov., isolated from the gut of fungus growing-termite Macrotermes natalensis.</title>
        <authorList>
            <person name="Benndorf R."/>
            <person name="Schwitalla J."/>
            <person name="Martin K."/>
            <person name="De Beer W."/>
            <person name="Kaster A.-K."/>
            <person name="Vollmers J."/>
            <person name="Poulsen M."/>
            <person name="Beemelmanns C."/>
        </authorList>
    </citation>
    <scope>NUCLEOTIDE SEQUENCE [LARGE SCALE GENOMIC DNA]</scope>
    <source>
        <strain evidence="2 3">RB56</strain>
    </source>
</reference>
<comment type="caution">
    <text evidence="2">The sequence shown here is derived from an EMBL/GenBank/DDBJ whole genome shotgun (WGS) entry which is preliminary data.</text>
</comment>
<feature type="compositionally biased region" description="Basic residues" evidence="1">
    <location>
        <begin position="78"/>
        <end position="95"/>
    </location>
</feature>
<proteinExistence type="predicted"/>
<evidence type="ECO:0000256" key="1">
    <source>
        <dbReference type="SAM" id="MobiDB-lite"/>
    </source>
</evidence>
<sequence length="95" mass="10695">MNIHPGMRLMRTTTDGVADIVLVHAVRYGPLPYAEISDEPDGNRRSILLAELERQFPEPVEPGSTIAGGPVTPVPPPPRRRRPPARRMVRVQRRR</sequence>
<evidence type="ECO:0000313" key="3">
    <source>
        <dbReference type="Proteomes" id="UP000431401"/>
    </source>
</evidence>
<organism evidence="2 3">
    <name type="scientific">Nocardia aurantia</name>
    <dbReference type="NCBI Taxonomy" id="2585199"/>
    <lineage>
        <taxon>Bacteria</taxon>
        <taxon>Bacillati</taxon>
        <taxon>Actinomycetota</taxon>
        <taxon>Actinomycetes</taxon>
        <taxon>Mycobacteriales</taxon>
        <taxon>Nocardiaceae</taxon>
        <taxon>Nocardia</taxon>
    </lineage>
</organism>